<name>A0A1L0AQM7_9GAMM</name>
<evidence type="ECO:0000313" key="2">
    <source>
        <dbReference type="EMBL" id="SGZ19787.1"/>
    </source>
</evidence>
<proteinExistence type="predicted"/>
<reference evidence="2 3" key="1">
    <citation type="submission" date="2016-11" db="EMBL/GenBank/DDBJ databases">
        <authorList>
            <person name="Jaros S."/>
            <person name="Januszkiewicz K."/>
            <person name="Wedrychowicz H."/>
        </authorList>
    </citation>
    <scope>NUCLEOTIDE SEQUENCE [LARGE SCALE GENOMIC DNA]</scope>
    <source>
        <strain evidence="2">NVI 5450</strain>
    </source>
</reference>
<accession>A0A1L0AQM7</accession>
<dbReference type="Proteomes" id="UP000183794">
    <property type="component" value="Unassembled WGS sequence"/>
</dbReference>
<organism evidence="2 3">
    <name type="scientific">Moritella viscosa</name>
    <dbReference type="NCBI Taxonomy" id="80854"/>
    <lineage>
        <taxon>Bacteria</taxon>
        <taxon>Pseudomonadati</taxon>
        <taxon>Pseudomonadota</taxon>
        <taxon>Gammaproteobacteria</taxon>
        <taxon>Alteromonadales</taxon>
        <taxon>Moritellaceae</taxon>
        <taxon>Moritella</taxon>
    </lineage>
</organism>
<dbReference type="Pfam" id="PF13280">
    <property type="entry name" value="WYL"/>
    <property type="match status" value="1"/>
</dbReference>
<dbReference type="InterPro" id="IPR026881">
    <property type="entry name" value="WYL_dom"/>
</dbReference>
<dbReference type="RefSeq" id="WP_075518629.1">
    <property type="nucleotide sequence ID" value="NZ_FPLD01000153.1"/>
</dbReference>
<feature type="domain" description="WYL" evidence="1">
    <location>
        <begin position="164"/>
        <end position="224"/>
    </location>
</feature>
<dbReference type="EMBL" id="FPLD01000153">
    <property type="protein sequence ID" value="SGZ19787.1"/>
    <property type="molecule type" value="Genomic_DNA"/>
</dbReference>
<gene>
    <name evidence="2" type="ORF">NVI5450_4804</name>
</gene>
<evidence type="ECO:0000313" key="3">
    <source>
        <dbReference type="Proteomes" id="UP000183794"/>
    </source>
</evidence>
<dbReference type="OrthoDB" id="8595817at2"/>
<sequence length="270" mass="31799">MTPRQVKLMNKNSLNRSQHYLQLILEIYKRIPKHRKTTAKEIQMQLANIGIIRTERTIQRNLADIVQFFDDIDVDNRERPYGYTRRSNSMLSHNPQEALLLHLTTYYLNYLLPVTLTTSMESVFSDAKRIFLPENVTSKERQWIDKVCVITEPLPTASHIVPHVFESISYALFHNRLLSLHYIDSSKSKKIKDVMPLGLAQKGRWLYLIYKLKGDHLERMLAVHDIMLVNVSTFQFIYPTDFKLKQYIAERQWLNNPGRNINFNKVSHAI</sequence>
<evidence type="ECO:0000259" key="1">
    <source>
        <dbReference type="Pfam" id="PF13280"/>
    </source>
</evidence>
<dbReference type="AlphaFoldDB" id="A0A1L0AQM7"/>
<protein>
    <recommendedName>
        <fullName evidence="1">WYL domain-containing protein</fullName>
    </recommendedName>
</protein>